<dbReference type="FunFam" id="3.30.70.270:FF:000001">
    <property type="entry name" value="Diguanylate cyclase domain protein"/>
    <property type="match status" value="1"/>
</dbReference>
<dbReference type="GO" id="GO:1902201">
    <property type="term" value="P:negative regulation of bacterial-type flagellum-dependent cell motility"/>
    <property type="evidence" value="ECO:0007669"/>
    <property type="project" value="TreeGrafter"/>
</dbReference>
<dbReference type="EMBL" id="JAESVB010000002">
    <property type="protein sequence ID" value="MCB8875012.1"/>
    <property type="molecule type" value="Genomic_DNA"/>
</dbReference>
<dbReference type="GO" id="GO:0005886">
    <property type="term" value="C:plasma membrane"/>
    <property type="evidence" value="ECO:0007669"/>
    <property type="project" value="TreeGrafter"/>
</dbReference>
<dbReference type="InterPro" id="IPR029787">
    <property type="entry name" value="Nucleotide_cyclase"/>
</dbReference>
<comment type="caution">
    <text evidence="3">The sequence shown here is derived from an EMBL/GenBank/DDBJ whole genome shotgun (WGS) entry which is preliminary data.</text>
</comment>
<dbReference type="SUPFAM" id="SSF55073">
    <property type="entry name" value="Nucleotide cyclase"/>
    <property type="match status" value="1"/>
</dbReference>
<evidence type="ECO:0000313" key="3">
    <source>
        <dbReference type="EMBL" id="MCB8875012.1"/>
    </source>
</evidence>
<feature type="domain" description="GGDEF" evidence="2">
    <location>
        <begin position="419"/>
        <end position="551"/>
    </location>
</feature>
<accession>A0A964DYE9</accession>
<name>A0A964DYE9_9PROT</name>
<dbReference type="AlphaFoldDB" id="A0A964DYE9"/>
<dbReference type="PANTHER" id="PTHR45138">
    <property type="entry name" value="REGULATORY COMPONENTS OF SENSORY TRANSDUCTION SYSTEM"/>
    <property type="match status" value="1"/>
</dbReference>
<dbReference type="CDD" id="cd01949">
    <property type="entry name" value="GGDEF"/>
    <property type="match status" value="1"/>
</dbReference>
<dbReference type="GO" id="GO:0043709">
    <property type="term" value="P:cell adhesion involved in single-species biofilm formation"/>
    <property type="evidence" value="ECO:0007669"/>
    <property type="project" value="TreeGrafter"/>
</dbReference>
<dbReference type="SMART" id="SM00267">
    <property type="entry name" value="GGDEF"/>
    <property type="match status" value="1"/>
</dbReference>
<dbReference type="SUPFAM" id="SSF48452">
    <property type="entry name" value="TPR-like"/>
    <property type="match status" value="1"/>
</dbReference>
<proteinExistence type="predicted"/>
<keyword evidence="4" id="KW-1185">Reference proteome</keyword>
<dbReference type="InterPro" id="IPR011990">
    <property type="entry name" value="TPR-like_helical_dom_sf"/>
</dbReference>
<gene>
    <name evidence="3" type="ORF">ASILVAE211_07440</name>
</gene>
<dbReference type="GO" id="GO:0052621">
    <property type="term" value="F:diguanylate cyclase activity"/>
    <property type="evidence" value="ECO:0007669"/>
    <property type="project" value="UniProtKB-EC"/>
</dbReference>
<dbReference type="Gene3D" id="3.30.70.270">
    <property type="match status" value="1"/>
</dbReference>
<dbReference type="RefSeq" id="WP_227320658.1">
    <property type="nucleotide sequence ID" value="NZ_JAESVB010000002.1"/>
</dbReference>
<dbReference type="PROSITE" id="PS50887">
    <property type="entry name" value="GGDEF"/>
    <property type="match status" value="1"/>
</dbReference>
<dbReference type="InterPro" id="IPR050469">
    <property type="entry name" value="Diguanylate_Cyclase"/>
</dbReference>
<dbReference type="NCBIfam" id="TIGR00254">
    <property type="entry name" value="GGDEF"/>
    <property type="match status" value="1"/>
</dbReference>
<evidence type="ECO:0000259" key="2">
    <source>
        <dbReference type="PROSITE" id="PS50887"/>
    </source>
</evidence>
<reference evidence="3" key="2">
    <citation type="submission" date="2021-01" db="EMBL/GenBank/DDBJ databases">
        <authorList>
            <person name="Mieszkin S."/>
            <person name="Pouder E."/>
            <person name="Alain K."/>
        </authorList>
    </citation>
    <scope>NUCLEOTIDE SEQUENCE</scope>
    <source>
        <strain evidence="3">HW T2.11</strain>
    </source>
</reference>
<sequence>MTEQSDSPFAQAVIAPFAPMVPGLALAWDLSCTGRVEAALALAQQVHEEALAADDPLLRASAATHLSWYCFMQGYYEEGLLHVLSARDFYTALGDRPRESWSRAIYAWLLIEVGSPNEALDEAMQALELAETAQEQRLICFALNVVGVVFWMLGQLDRAQEFASRAVAMARGIDQPVDLARWLINLGDIEALIWRQNAEAVALGRIIGLAEEALQLTRESGDAWAARLVICSLTEYQLLAGELTAAADILAEWDLIEGGAGTRSRIYYLYARGKLEMAAETLPEAARTLTECATLTAEISDFEIGVPVCERLSEACAAAGDFAAALTWHREFHARYVRKHTETALIRSRVAAIQYETRHLQARVEAEQSRADGLEEMNRALAQEAAVLMSASMEDVLTGLPNRRGLERALLAVGSQISGAYAIAMIDLDHFKQVNDSLSHAVGDEVLRQVATLLKVATRGQDRLFRYGGEEFVLLAEGADTVMSARTCHRICQVMRNWDWSRIHPRLQVTLSIGIAQSAEGANPTEVMALADERLYEAKNAGRDRVVMHGPAMDAPSLTPAPRFH</sequence>
<evidence type="ECO:0000256" key="1">
    <source>
        <dbReference type="ARBA" id="ARBA00012528"/>
    </source>
</evidence>
<dbReference type="InterPro" id="IPR000160">
    <property type="entry name" value="GGDEF_dom"/>
</dbReference>
<dbReference type="Gene3D" id="1.25.40.10">
    <property type="entry name" value="Tetratricopeptide repeat domain"/>
    <property type="match status" value="1"/>
</dbReference>
<reference evidence="3" key="1">
    <citation type="journal article" date="2021" name="Microorganisms">
        <title>Acidisoma silvae sp. nov. and Acidisomacellulosilytica sp. nov., Two Acidophilic Bacteria Isolated from Decaying Wood, Hydrolyzing Cellulose and Producing Poly-3-hydroxybutyrate.</title>
        <authorList>
            <person name="Mieszkin S."/>
            <person name="Pouder E."/>
            <person name="Uroz S."/>
            <person name="Simon-Colin C."/>
            <person name="Alain K."/>
        </authorList>
    </citation>
    <scope>NUCLEOTIDE SEQUENCE</scope>
    <source>
        <strain evidence="3">HW T2.11</strain>
    </source>
</reference>
<evidence type="ECO:0000313" key="4">
    <source>
        <dbReference type="Proteomes" id="UP000708298"/>
    </source>
</evidence>
<dbReference type="Pfam" id="PF00990">
    <property type="entry name" value="GGDEF"/>
    <property type="match status" value="1"/>
</dbReference>
<dbReference type="Proteomes" id="UP000708298">
    <property type="component" value="Unassembled WGS sequence"/>
</dbReference>
<dbReference type="PANTHER" id="PTHR45138:SF24">
    <property type="entry name" value="DIGUANYLATE CYCLASE DGCC-RELATED"/>
    <property type="match status" value="1"/>
</dbReference>
<protein>
    <recommendedName>
        <fullName evidence="1">diguanylate cyclase</fullName>
        <ecNumber evidence="1">2.7.7.65</ecNumber>
    </recommendedName>
</protein>
<dbReference type="InterPro" id="IPR043128">
    <property type="entry name" value="Rev_trsase/Diguanyl_cyclase"/>
</dbReference>
<dbReference type="EC" id="2.7.7.65" evidence="1"/>
<organism evidence="3 4">
    <name type="scientific">Acidisoma silvae</name>
    <dbReference type="NCBI Taxonomy" id="2802396"/>
    <lineage>
        <taxon>Bacteria</taxon>
        <taxon>Pseudomonadati</taxon>
        <taxon>Pseudomonadota</taxon>
        <taxon>Alphaproteobacteria</taxon>
        <taxon>Acetobacterales</taxon>
        <taxon>Acidocellaceae</taxon>
        <taxon>Acidisoma</taxon>
    </lineage>
</organism>